<dbReference type="Proteomes" id="UP000654075">
    <property type="component" value="Unassembled WGS sequence"/>
</dbReference>
<feature type="compositionally biased region" description="Polar residues" evidence="2">
    <location>
        <begin position="136"/>
        <end position="146"/>
    </location>
</feature>
<comment type="caution">
    <text evidence="4">The sequence shown here is derived from an EMBL/GenBank/DDBJ whole genome shotgun (WGS) entry which is preliminary data.</text>
</comment>
<dbReference type="Gene3D" id="1.10.238.10">
    <property type="entry name" value="EF-hand"/>
    <property type="match status" value="3"/>
</dbReference>
<dbReference type="PROSITE" id="PS00018">
    <property type="entry name" value="EF_HAND_1"/>
    <property type="match status" value="2"/>
</dbReference>
<dbReference type="AlphaFoldDB" id="A0A813GDP8"/>
<dbReference type="GO" id="GO:0005509">
    <property type="term" value="F:calcium ion binding"/>
    <property type="evidence" value="ECO:0007669"/>
    <property type="project" value="InterPro"/>
</dbReference>
<dbReference type="SMART" id="SM00054">
    <property type="entry name" value="EFh"/>
    <property type="match status" value="4"/>
</dbReference>
<name>A0A813GDP8_POLGL</name>
<dbReference type="SUPFAM" id="SSF47473">
    <property type="entry name" value="EF-hand"/>
    <property type="match status" value="2"/>
</dbReference>
<reference evidence="4" key="1">
    <citation type="submission" date="2021-02" db="EMBL/GenBank/DDBJ databases">
        <authorList>
            <person name="Dougan E. K."/>
            <person name="Rhodes N."/>
            <person name="Thang M."/>
            <person name="Chan C."/>
        </authorList>
    </citation>
    <scope>NUCLEOTIDE SEQUENCE</scope>
</reference>
<dbReference type="OrthoDB" id="10520385at2759"/>
<dbReference type="InterPro" id="IPR011992">
    <property type="entry name" value="EF-hand-dom_pair"/>
</dbReference>
<evidence type="ECO:0000313" key="4">
    <source>
        <dbReference type="EMBL" id="CAE8624351.1"/>
    </source>
</evidence>
<evidence type="ECO:0000313" key="5">
    <source>
        <dbReference type="Proteomes" id="UP000654075"/>
    </source>
</evidence>
<protein>
    <recommendedName>
        <fullName evidence="3">EF-hand domain-containing protein</fullName>
    </recommendedName>
</protein>
<feature type="region of interest" description="Disordered" evidence="2">
    <location>
        <begin position="129"/>
        <end position="153"/>
    </location>
</feature>
<sequence>MASVSPSLLLEEVRDKLIKAHGDLAKAFSAIDQDQGETLELSEFMKVCMTTCRLSSYESSKAFRLIDMSHSRKINRKEFLSALALSEPNLYLEEIRRKVRQRFRSIREAMRCASLEDEELRAAMESLGEAKPPVGRSSSPQHTPSATPALGGRRKSVLTLSEAACLSPAVSPQKSSRHSHMTAMTTAMGNLVSQFQDSGEGVTDVMLQTPDDFQSMLAQTELTAADIKVLFDLADLDKDGTLSPFEFERGIRIFAPGCAIEDLRLAAIGKYPSVIDAFSSISQELRETLLDGNGMLELLTDLDLVTDDVQADTIIDVVECHKDGGITVSELMAALQAGAPGTQTKLSPEQIDARAKQQVKWQLAPFHRSATDLRACVREKLDSEDDHRGMSMWELTTKPEKHPGGLEETLGKDGQKEQDKKKKGSLSPKPVAVHWPTRQSSDKVCKLIRSVSNGDPHHAVPIIDKMQGYFATAGDALCSNEGLLTAQHSRFQDHDKCRQHYAALSKSA</sequence>
<dbReference type="InterPro" id="IPR002048">
    <property type="entry name" value="EF_hand_dom"/>
</dbReference>
<keyword evidence="5" id="KW-1185">Reference proteome</keyword>
<evidence type="ECO:0000259" key="3">
    <source>
        <dbReference type="PROSITE" id="PS50222"/>
    </source>
</evidence>
<dbReference type="Pfam" id="PF13833">
    <property type="entry name" value="EF-hand_8"/>
    <property type="match status" value="1"/>
</dbReference>
<dbReference type="EMBL" id="CAJNNV010028366">
    <property type="protein sequence ID" value="CAE8624351.1"/>
    <property type="molecule type" value="Genomic_DNA"/>
</dbReference>
<feature type="domain" description="EF-hand" evidence="3">
    <location>
        <begin position="222"/>
        <end position="257"/>
    </location>
</feature>
<evidence type="ECO:0000256" key="1">
    <source>
        <dbReference type="ARBA" id="ARBA00022837"/>
    </source>
</evidence>
<feature type="compositionally biased region" description="Basic and acidic residues" evidence="2">
    <location>
        <begin position="397"/>
        <end position="420"/>
    </location>
</feature>
<proteinExistence type="predicted"/>
<dbReference type="InterPro" id="IPR018247">
    <property type="entry name" value="EF_Hand_1_Ca_BS"/>
</dbReference>
<evidence type="ECO:0000256" key="2">
    <source>
        <dbReference type="SAM" id="MobiDB-lite"/>
    </source>
</evidence>
<feature type="region of interest" description="Disordered" evidence="2">
    <location>
        <begin position="386"/>
        <end position="433"/>
    </location>
</feature>
<organism evidence="4 5">
    <name type="scientific">Polarella glacialis</name>
    <name type="common">Dinoflagellate</name>
    <dbReference type="NCBI Taxonomy" id="89957"/>
    <lineage>
        <taxon>Eukaryota</taxon>
        <taxon>Sar</taxon>
        <taxon>Alveolata</taxon>
        <taxon>Dinophyceae</taxon>
        <taxon>Suessiales</taxon>
        <taxon>Suessiaceae</taxon>
        <taxon>Polarella</taxon>
    </lineage>
</organism>
<keyword evidence="1" id="KW-0106">Calcium</keyword>
<accession>A0A813GDP8</accession>
<feature type="domain" description="EF-hand" evidence="3">
    <location>
        <begin position="61"/>
        <end position="89"/>
    </location>
</feature>
<dbReference type="PROSITE" id="PS50222">
    <property type="entry name" value="EF_HAND_2"/>
    <property type="match status" value="2"/>
</dbReference>
<gene>
    <name evidence="4" type="ORF">PGLA1383_LOCUS41478</name>
</gene>